<evidence type="ECO:0000256" key="16">
    <source>
        <dbReference type="ARBA" id="ARBA00049548"/>
    </source>
</evidence>
<dbReference type="InterPro" id="IPR036922">
    <property type="entry name" value="Rieske_2Fe-2S_sf"/>
</dbReference>
<dbReference type="Proteomes" id="UP001143362">
    <property type="component" value="Unassembled WGS sequence"/>
</dbReference>
<comment type="caution">
    <text evidence="18">The sequence shown here is derived from an EMBL/GenBank/DDBJ whole genome shotgun (WGS) entry which is preliminary data.</text>
</comment>
<keyword evidence="11" id="KW-0472">Membrane</keyword>
<dbReference type="PANTHER" id="PTHR21266">
    <property type="entry name" value="IRON-SULFUR DOMAIN CONTAINING PROTEIN"/>
    <property type="match status" value="1"/>
</dbReference>
<evidence type="ECO:0000256" key="10">
    <source>
        <dbReference type="ARBA" id="ARBA00023014"/>
    </source>
</evidence>
<evidence type="ECO:0000256" key="3">
    <source>
        <dbReference type="ARBA" id="ARBA00004972"/>
    </source>
</evidence>
<dbReference type="Gene3D" id="2.102.10.10">
    <property type="entry name" value="Rieske [2Fe-2S] iron-sulphur domain"/>
    <property type="match status" value="1"/>
</dbReference>
<dbReference type="Pfam" id="PF19298">
    <property type="entry name" value="KshA_C"/>
    <property type="match status" value="1"/>
</dbReference>
<dbReference type="Pfam" id="PF00355">
    <property type="entry name" value="Rieske"/>
    <property type="match status" value="1"/>
</dbReference>
<evidence type="ECO:0000256" key="1">
    <source>
        <dbReference type="ARBA" id="ARBA00001962"/>
    </source>
</evidence>
<dbReference type="RefSeq" id="WP_279246256.1">
    <property type="nucleotide sequence ID" value="NZ_SHNN01000003.1"/>
</dbReference>
<dbReference type="PROSITE" id="PS51296">
    <property type="entry name" value="RIESKE"/>
    <property type="match status" value="1"/>
</dbReference>
<evidence type="ECO:0000256" key="9">
    <source>
        <dbReference type="ARBA" id="ARBA00023004"/>
    </source>
</evidence>
<dbReference type="InterPro" id="IPR050584">
    <property type="entry name" value="Cholesterol_7-desaturase"/>
</dbReference>
<dbReference type="InterPro" id="IPR045605">
    <property type="entry name" value="KshA-like_C"/>
</dbReference>
<gene>
    <name evidence="18" type="ORF">EYC98_15320</name>
</gene>
<keyword evidence="6" id="KW-0479">Metal-binding</keyword>
<evidence type="ECO:0000256" key="2">
    <source>
        <dbReference type="ARBA" id="ARBA00004370"/>
    </source>
</evidence>
<comment type="catalytic activity">
    <reaction evidence="15">
        <text>cholesterol + NADH + O2 + H(+) = 7-dehydrocholesterol + NAD(+) + 2 H2O</text>
        <dbReference type="Rhea" id="RHEA:51644"/>
        <dbReference type="ChEBI" id="CHEBI:15377"/>
        <dbReference type="ChEBI" id="CHEBI:15378"/>
        <dbReference type="ChEBI" id="CHEBI:15379"/>
        <dbReference type="ChEBI" id="CHEBI:16113"/>
        <dbReference type="ChEBI" id="CHEBI:17759"/>
        <dbReference type="ChEBI" id="CHEBI:57540"/>
        <dbReference type="ChEBI" id="CHEBI:57945"/>
        <dbReference type="EC" id="1.14.19.21"/>
    </reaction>
    <physiologicalReaction direction="left-to-right" evidence="15">
        <dbReference type="Rhea" id="RHEA:51645"/>
    </physiologicalReaction>
</comment>
<comment type="pathway">
    <text evidence="12">Steroid hormone biosynthesis; dafachronic acid biosynthesis.</text>
</comment>
<feature type="domain" description="Rieske" evidence="17">
    <location>
        <begin position="12"/>
        <end position="115"/>
    </location>
</feature>
<evidence type="ECO:0000256" key="6">
    <source>
        <dbReference type="ARBA" id="ARBA00022723"/>
    </source>
</evidence>
<keyword evidence="8" id="KW-0560">Oxidoreductase</keyword>
<dbReference type="Gene3D" id="3.90.380.10">
    <property type="entry name" value="Naphthalene 1,2-dioxygenase Alpha Subunit, Chain A, domain 1"/>
    <property type="match status" value="1"/>
</dbReference>
<comment type="catalytic activity">
    <reaction evidence="16">
        <text>cholesterol + NADPH + O2 + H(+) = 7-dehydrocholesterol + NADP(+) + 2 H2O</text>
        <dbReference type="Rhea" id="RHEA:45024"/>
        <dbReference type="ChEBI" id="CHEBI:15377"/>
        <dbReference type="ChEBI" id="CHEBI:15378"/>
        <dbReference type="ChEBI" id="CHEBI:15379"/>
        <dbReference type="ChEBI" id="CHEBI:16113"/>
        <dbReference type="ChEBI" id="CHEBI:17759"/>
        <dbReference type="ChEBI" id="CHEBI:57783"/>
        <dbReference type="ChEBI" id="CHEBI:58349"/>
        <dbReference type="EC" id="1.14.19.21"/>
    </reaction>
    <physiologicalReaction direction="left-to-right" evidence="16">
        <dbReference type="Rhea" id="RHEA:45025"/>
    </physiologicalReaction>
</comment>
<evidence type="ECO:0000256" key="5">
    <source>
        <dbReference type="ARBA" id="ARBA00022714"/>
    </source>
</evidence>
<dbReference type="InterPro" id="IPR017941">
    <property type="entry name" value="Rieske_2Fe-2S"/>
</dbReference>
<evidence type="ECO:0000313" key="18">
    <source>
        <dbReference type="EMBL" id="MCX2982231.1"/>
    </source>
</evidence>
<protein>
    <recommendedName>
        <fullName evidence="14">cholesterol 7-desaturase</fullName>
        <ecNumber evidence="14">1.14.19.21</ecNumber>
    </recommendedName>
</protein>
<dbReference type="SUPFAM" id="SSF50022">
    <property type="entry name" value="ISP domain"/>
    <property type="match status" value="1"/>
</dbReference>
<evidence type="ECO:0000256" key="7">
    <source>
        <dbReference type="ARBA" id="ARBA00022989"/>
    </source>
</evidence>
<keyword evidence="10" id="KW-0411">Iron-sulfur</keyword>
<dbReference type="EMBL" id="SHNN01000003">
    <property type="protein sequence ID" value="MCX2982231.1"/>
    <property type="molecule type" value="Genomic_DNA"/>
</dbReference>
<comment type="pathway">
    <text evidence="3">Hormone biosynthesis.</text>
</comment>
<organism evidence="18 19">
    <name type="scientific">Candidatus Litorirhabdus singularis</name>
    <dbReference type="NCBI Taxonomy" id="2518993"/>
    <lineage>
        <taxon>Bacteria</taxon>
        <taxon>Pseudomonadati</taxon>
        <taxon>Pseudomonadota</taxon>
        <taxon>Gammaproteobacteria</taxon>
        <taxon>Cellvibrionales</taxon>
        <taxon>Halieaceae</taxon>
        <taxon>Candidatus Litorirhabdus</taxon>
    </lineage>
</organism>
<evidence type="ECO:0000313" key="19">
    <source>
        <dbReference type="Proteomes" id="UP001143362"/>
    </source>
</evidence>
<accession>A0ABT3TKC4</accession>
<keyword evidence="19" id="KW-1185">Reference proteome</keyword>
<sequence>MSRFPFPLPYGWFHVGYSAEVGTSELHTVRYFGRDLILWRGEDGAAHLQDAYCPHLGAHIGVGGRVKGNLVECPFHHWRYNGDGAVAEIDYAKKLNESACLRTYPTQEHYGVIMAWYHPGDVAPLFDLPNIPEAEDEAWKGPFSRVHKVRTALQEMAENTADGAHFVTIHNHPGDAEYGDFRFEGPSMIMRSTQHFPSSKGTVEGTLNTDTMGFGFSVTRYQTLVDVCMVGTTVAVDEDNVEQHFHIYYRNEEGDEKVDRIGAAFVAEVNRQFGDDVPIWENKLYREQPNFCDGDGPISRFRKWANQFYA</sequence>
<keyword evidence="9" id="KW-0408">Iron</keyword>
<evidence type="ECO:0000256" key="8">
    <source>
        <dbReference type="ARBA" id="ARBA00023002"/>
    </source>
</evidence>
<evidence type="ECO:0000259" key="17">
    <source>
        <dbReference type="PROSITE" id="PS51296"/>
    </source>
</evidence>
<evidence type="ECO:0000256" key="11">
    <source>
        <dbReference type="ARBA" id="ARBA00023136"/>
    </source>
</evidence>
<comment type="subcellular location">
    <subcellularLocation>
        <location evidence="2">Membrane</location>
    </subcellularLocation>
</comment>
<keyword evidence="5" id="KW-0001">2Fe-2S</keyword>
<evidence type="ECO:0000256" key="12">
    <source>
        <dbReference type="ARBA" id="ARBA00025712"/>
    </source>
</evidence>
<evidence type="ECO:0000256" key="14">
    <source>
        <dbReference type="ARBA" id="ARBA00026095"/>
    </source>
</evidence>
<evidence type="ECO:0000256" key="13">
    <source>
        <dbReference type="ARBA" id="ARBA00025729"/>
    </source>
</evidence>
<evidence type="ECO:0000256" key="4">
    <source>
        <dbReference type="ARBA" id="ARBA00022692"/>
    </source>
</evidence>
<dbReference type="PANTHER" id="PTHR21266:SF32">
    <property type="entry name" value="CHOLESTEROL 7-DESATURASE NVD"/>
    <property type="match status" value="1"/>
</dbReference>
<reference evidence="18" key="1">
    <citation type="submission" date="2019-02" db="EMBL/GenBank/DDBJ databases">
        <authorList>
            <person name="Li S.-H."/>
        </authorList>
    </citation>
    <scope>NUCLEOTIDE SEQUENCE</scope>
    <source>
        <strain evidence="18">IMCC14734</strain>
    </source>
</reference>
<dbReference type="EC" id="1.14.19.21" evidence="14"/>
<dbReference type="SUPFAM" id="SSF55961">
    <property type="entry name" value="Bet v1-like"/>
    <property type="match status" value="1"/>
</dbReference>
<comment type="cofactor">
    <cofactor evidence="1">
        <name>Fe cation</name>
        <dbReference type="ChEBI" id="CHEBI:24875"/>
    </cofactor>
</comment>
<keyword evidence="4" id="KW-0812">Transmembrane</keyword>
<proteinExistence type="inferred from homology"/>
<evidence type="ECO:0000256" key="15">
    <source>
        <dbReference type="ARBA" id="ARBA00047853"/>
    </source>
</evidence>
<dbReference type="CDD" id="cd03469">
    <property type="entry name" value="Rieske_RO_Alpha_N"/>
    <property type="match status" value="1"/>
</dbReference>
<name>A0ABT3TKC4_9GAMM</name>
<comment type="similarity">
    <text evidence="13">Belongs to the cholesterol 7-desaturase family.</text>
</comment>
<keyword evidence="7" id="KW-1133">Transmembrane helix</keyword>